<evidence type="ECO:0000313" key="3">
    <source>
        <dbReference type="Proteomes" id="UP000762676"/>
    </source>
</evidence>
<protein>
    <submittedName>
        <fullName evidence="2">Uncharacterized protein</fullName>
    </submittedName>
</protein>
<dbReference type="EMBL" id="BMAT01007661">
    <property type="protein sequence ID" value="GFR68666.1"/>
    <property type="molecule type" value="Genomic_DNA"/>
</dbReference>
<gene>
    <name evidence="2" type="ORF">ElyMa_003738000</name>
</gene>
<organism evidence="2 3">
    <name type="scientific">Elysia marginata</name>
    <dbReference type="NCBI Taxonomy" id="1093978"/>
    <lineage>
        <taxon>Eukaryota</taxon>
        <taxon>Metazoa</taxon>
        <taxon>Spiralia</taxon>
        <taxon>Lophotrochozoa</taxon>
        <taxon>Mollusca</taxon>
        <taxon>Gastropoda</taxon>
        <taxon>Heterobranchia</taxon>
        <taxon>Euthyneura</taxon>
        <taxon>Panpulmonata</taxon>
        <taxon>Sacoglossa</taxon>
        <taxon>Placobranchoidea</taxon>
        <taxon>Plakobranchidae</taxon>
        <taxon>Elysia</taxon>
    </lineage>
</organism>
<dbReference type="Proteomes" id="UP000762676">
    <property type="component" value="Unassembled WGS sequence"/>
</dbReference>
<evidence type="ECO:0000256" key="1">
    <source>
        <dbReference type="SAM" id="MobiDB-lite"/>
    </source>
</evidence>
<evidence type="ECO:0000313" key="2">
    <source>
        <dbReference type="EMBL" id="GFR68666.1"/>
    </source>
</evidence>
<reference evidence="2 3" key="1">
    <citation type="journal article" date="2021" name="Elife">
        <title>Chloroplast acquisition without the gene transfer in kleptoplastic sea slugs, Plakobranchus ocellatus.</title>
        <authorList>
            <person name="Maeda T."/>
            <person name="Takahashi S."/>
            <person name="Yoshida T."/>
            <person name="Shimamura S."/>
            <person name="Takaki Y."/>
            <person name="Nagai Y."/>
            <person name="Toyoda A."/>
            <person name="Suzuki Y."/>
            <person name="Arimoto A."/>
            <person name="Ishii H."/>
            <person name="Satoh N."/>
            <person name="Nishiyama T."/>
            <person name="Hasebe M."/>
            <person name="Maruyama T."/>
            <person name="Minagawa J."/>
            <person name="Obokata J."/>
            <person name="Shigenobu S."/>
        </authorList>
    </citation>
    <scope>NUCLEOTIDE SEQUENCE [LARGE SCALE GENOMIC DNA]</scope>
</reference>
<dbReference type="AlphaFoldDB" id="A0AAV4F783"/>
<name>A0AAV4F783_9GAST</name>
<keyword evidence="3" id="KW-1185">Reference proteome</keyword>
<feature type="compositionally biased region" description="Basic residues" evidence="1">
    <location>
        <begin position="66"/>
        <end position="76"/>
    </location>
</feature>
<sequence length="94" mass="10909">MSQLFKQPLAKGEYVTSRNIKAIDKELFSKDRLSSPHPETITTISDLERVILGILNNHAPQEHQRCKQIKRAKKEKRRAEGRWKKSGLTIDKEL</sequence>
<accession>A0AAV4F783</accession>
<proteinExistence type="predicted"/>
<comment type="caution">
    <text evidence="2">The sequence shown here is derived from an EMBL/GenBank/DDBJ whole genome shotgun (WGS) entry which is preliminary data.</text>
</comment>
<feature type="region of interest" description="Disordered" evidence="1">
    <location>
        <begin position="62"/>
        <end position="94"/>
    </location>
</feature>